<protein>
    <recommendedName>
        <fullName evidence="2">Single-stranded-DNA-specific exonuclease RecJ</fullName>
    </recommendedName>
</protein>
<keyword evidence="10" id="KW-1185">Reference proteome</keyword>
<feature type="domain" description="RecJ OB" evidence="8">
    <location>
        <begin position="417"/>
        <end position="514"/>
    </location>
</feature>
<gene>
    <name evidence="9" type="ORF">BO222_08980</name>
</gene>
<evidence type="ECO:0000256" key="5">
    <source>
        <dbReference type="ARBA" id="ARBA00022839"/>
    </source>
</evidence>
<evidence type="ECO:0000256" key="3">
    <source>
        <dbReference type="ARBA" id="ARBA00022722"/>
    </source>
</evidence>
<keyword evidence="4" id="KW-0378">Hydrolase</keyword>
<evidence type="ECO:0000256" key="1">
    <source>
        <dbReference type="ARBA" id="ARBA00005915"/>
    </source>
</evidence>
<proteinExistence type="inferred from homology"/>
<sequence length="519" mass="58215">MKEITAFAQKVLNFLEPDPTEQKNILALADESAPSQADEMKKFKCRIIQARQKNEKVMVAGDYDCDGVISTSIMVDALRTLGIETGFYIPDRLHEGYGLRPKIVELAAAKGYSLLITVDNGVAANEALKKAKEIGLEVIVTDHHQFDEENPPECSLFIHPCKLEEPYQKLCGAGLVYEIFRSYGLVKPEYLQWAATATIADCMPVRDENRTIIRHGLAAMNDNCELHLALLTKKSHMNETDIAFQIVPRINCIGRLSNMANVNTFVRYFLNPDRRQISSYAFKVDELNSRRKQMSSQITELARGKLRLSRPVLMASDPSFHEGIIGTAAGGLCEQYRKPVIIVSESANGCKGSMRAPEGFDCVNFLKPFEKFEALGGHKGAAGFTVAKENLEEFDKFVFRHGREIEWNRPEANLIPITEEEITIENIQSLDALRPFGKTFEAPKFVLKNPRITSVFDLSNGKHRKFTLAGGATALHFNQTSQDMQASVLSIKEIHGTLEISEYQNRKTPGMIIDEIVYF</sequence>
<evidence type="ECO:0000259" key="8">
    <source>
        <dbReference type="Pfam" id="PF17768"/>
    </source>
</evidence>
<dbReference type="GO" id="GO:0004527">
    <property type="term" value="F:exonuclease activity"/>
    <property type="evidence" value="ECO:0007669"/>
    <property type="project" value="UniProtKB-KW"/>
</dbReference>
<dbReference type="InterPro" id="IPR051673">
    <property type="entry name" value="SSDNA_exonuclease_RecJ"/>
</dbReference>
<name>A0A1U7NEK9_9FIRM</name>
<dbReference type="SUPFAM" id="SSF64182">
    <property type="entry name" value="DHH phosphoesterases"/>
    <property type="match status" value="1"/>
</dbReference>
<dbReference type="InterPro" id="IPR003156">
    <property type="entry name" value="DHHA1_dom"/>
</dbReference>
<dbReference type="Gene3D" id="3.10.310.30">
    <property type="match status" value="1"/>
</dbReference>
<keyword evidence="5" id="KW-0269">Exonuclease</keyword>
<comment type="similarity">
    <text evidence="1">Belongs to the RecJ family.</text>
</comment>
<evidence type="ECO:0000313" key="10">
    <source>
        <dbReference type="Proteomes" id="UP000186341"/>
    </source>
</evidence>
<dbReference type="Pfam" id="PF02272">
    <property type="entry name" value="DHHA1"/>
    <property type="match status" value="1"/>
</dbReference>
<dbReference type="InterPro" id="IPR041122">
    <property type="entry name" value="RecJ_OB"/>
</dbReference>
<dbReference type="OrthoDB" id="9809852at2"/>
<dbReference type="GeneID" id="82203295"/>
<dbReference type="Pfam" id="PF01368">
    <property type="entry name" value="DHH"/>
    <property type="match status" value="1"/>
</dbReference>
<dbReference type="PANTHER" id="PTHR30255">
    <property type="entry name" value="SINGLE-STRANDED-DNA-SPECIFIC EXONUCLEASE RECJ"/>
    <property type="match status" value="1"/>
</dbReference>
<dbReference type="RefSeq" id="WP_075820349.1">
    <property type="nucleotide sequence ID" value="NZ_CAPNHH010000079.1"/>
</dbReference>
<organism evidence="9 10">
    <name type="scientific">Ileibacterium valens</name>
    <dbReference type="NCBI Taxonomy" id="1862668"/>
    <lineage>
        <taxon>Bacteria</taxon>
        <taxon>Bacillati</taxon>
        <taxon>Bacillota</taxon>
        <taxon>Erysipelotrichia</taxon>
        <taxon>Erysipelotrichales</taxon>
        <taxon>Erysipelotrichaceae</taxon>
        <taxon>Ileibacterium</taxon>
    </lineage>
</organism>
<accession>A0A1U7NEK9</accession>
<evidence type="ECO:0000256" key="2">
    <source>
        <dbReference type="ARBA" id="ARBA00019841"/>
    </source>
</evidence>
<feature type="domain" description="DHHA1" evidence="7">
    <location>
        <begin position="312"/>
        <end position="398"/>
    </location>
</feature>
<dbReference type="Gene3D" id="3.90.1640.30">
    <property type="match status" value="1"/>
</dbReference>
<dbReference type="GO" id="GO:0003676">
    <property type="term" value="F:nucleic acid binding"/>
    <property type="evidence" value="ECO:0007669"/>
    <property type="project" value="InterPro"/>
</dbReference>
<evidence type="ECO:0000313" key="9">
    <source>
        <dbReference type="EMBL" id="OLU38109.1"/>
    </source>
</evidence>
<keyword evidence="3" id="KW-0540">Nuclease</keyword>
<dbReference type="InterPro" id="IPR001667">
    <property type="entry name" value="DDH_dom"/>
</dbReference>
<evidence type="ECO:0000259" key="7">
    <source>
        <dbReference type="Pfam" id="PF02272"/>
    </source>
</evidence>
<dbReference type="EMBL" id="MPJW01000177">
    <property type="protein sequence ID" value="OLU38109.1"/>
    <property type="molecule type" value="Genomic_DNA"/>
</dbReference>
<evidence type="ECO:0000259" key="6">
    <source>
        <dbReference type="Pfam" id="PF01368"/>
    </source>
</evidence>
<dbReference type="Pfam" id="PF17768">
    <property type="entry name" value="RecJ_OB"/>
    <property type="match status" value="1"/>
</dbReference>
<dbReference type="PANTHER" id="PTHR30255:SF2">
    <property type="entry name" value="SINGLE-STRANDED-DNA-SPECIFIC EXONUCLEASE RECJ"/>
    <property type="match status" value="1"/>
</dbReference>
<dbReference type="AlphaFoldDB" id="A0A1U7NEK9"/>
<dbReference type="Proteomes" id="UP000186341">
    <property type="component" value="Unassembled WGS sequence"/>
</dbReference>
<dbReference type="InterPro" id="IPR038763">
    <property type="entry name" value="DHH_sf"/>
</dbReference>
<feature type="domain" description="DDH" evidence="6">
    <location>
        <begin position="56"/>
        <end position="197"/>
    </location>
</feature>
<evidence type="ECO:0000256" key="4">
    <source>
        <dbReference type="ARBA" id="ARBA00022801"/>
    </source>
</evidence>
<comment type="caution">
    <text evidence="9">The sequence shown here is derived from an EMBL/GenBank/DDBJ whole genome shotgun (WGS) entry which is preliminary data.</text>
</comment>
<reference evidence="9 10" key="1">
    <citation type="submission" date="2016-11" db="EMBL/GenBank/DDBJ databases">
        <title>Description of two novel members of the family Erysipelotrichaceae: Ileibacterium lipovorans gen. nov., sp. nov. and Dubosiella newyorkensis, gen. nov., sp. nov.</title>
        <authorList>
            <person name="Cox L.M."/>
            <person name="Sohn J."/>
            <person name="Tyrrell K.L."/>
            <person name="Citron D.M."/>
            <person name="Lawson P.A."/>
            <person name="Patel N.B."/>
            <person name="Iizumi T."/>
            <person name="Perez-Perez G.I."/>
            <person name="Goldstein E.J."/>
            <person name="Blaser M.J."/>
        </authorList>
    </citation>
    <scope>NUCLEOTIDE SEQUENCE [LARGE SCALE GENOMIC DNA]</scope>
    <source>
        <strain evidence="9 10">NYU-BL-A3</strain>
    </source>
</reference>